<sequence>MLIERMMPIVQRRLVSIQEDASLMAAAKLLAEGHINIVVIVASGGTMSGVLTKTDIVRQMGSCRGSSCTVPVSSVMTRDVTSCFTTDWLQDVWTSMTATGLLQFPVLGSRGEPLGVLYARDALQALLGEVRDEEQLLKDYVMSMGYR</sequence>
<comment type="caution">
    <text evidence="4">The sequence shown here is derived from an EMBL/GenBank/DDBJ whole genome shotgun (WGS) entry which is preliminary data.</text>
</comment>
<organism evidence="4 5">
    <name type="scientific">Microvirga brassicacearum</name>
    <dbReference type="NCBI Taxonomy" id="2580413"/>
    <lineage>
        <taxon>Bacteria</taxon>
        <taxon>Pseudomonadati</taxon>
        <taxon>Pseudomonadota</taxon>
        <taxon>Alphaproteobacteria</taxon>
        <taxon>Hyphomicrobiales</taxon>
        <taxon>Methylobacteriaceae</taxon>
        <taxon>Microvirga</taxon>
    </lineage>
</organism>
<dbReference type="PANTHER" id="PTHR43080:SF2">
    <property type="entry name" value="CBS DOMAIN-CONTAINING PROTEIN"/>
    <property type="match status" value="1"/>
</dbReference>
<feature type="domain" description="CBS" evidence="3">
    <location>
        <begin position="76"/>
        <end position="133"/>
    </location>
</feature>
<proteinExistence type="predicted"/>
<dbReference type="AlphaFoldDB" id="A0A5N3PB19"/>
<dbReference type="InterPro" id="IPR051257">
    <property type="entry name" value="Diverse_CBS-Domain"/>
</dbReference>
<protein>
    <submittedName>
        <fullName evidence="4">CBS domain-containing protein</fullName>
    </submittedName>
</protein>
<evidence type="ECO:0000256" key="2">
    <source>
        <dbReference type="PROSITE-ProRule" id="PRU00703"/>
    </source>
</evidence>
<dbReference type="PANTHER" id="PTHR43080">
    <property type="entry name" value="CBS DOMAIN-CONTAINING PROTEIN CBSX3, MITOCHONDRIAL"/>
    <property type="match status" value="1"/>
</dbReference>
<keyword evidence="1 2" id="KW-0129">CBS domain</keyword>
<evidence type="ECO:0000256" key="1">
    <source>
        <dbReference type="ARBA" id="ARBA00023122"/>
    </source>
</evidence>
<dbReference type="PROSITE" id="PS51371">
    <property type="entry name" value="CBS"/>
    <property type="match status" value="2"/>
</dbReference>
<reference evidence="4 5" key="1">
    <citation type="journal article" date="2019" name="Microorganisms">
        <title>Genome Insights into the Novel Species Microvirga brassicacearum, a Rapeseed Endophyte with Biotechnological Potential.</title>
        <authorList>
            <person name="Jimenez-Gomez A."/>
            <person name="Saati-Santamaria Z."/>
            <person name="Igual J.M."/>
            <person name="Rivas R."/>
            <person name="Mateos P.F."/>
            <person name="Garcia-Fraile P."/>
        </authorList>
    </citation>
    <scope>NUCLEOTIDE SEQUENCE [LARGE SCALE GENOMIC DNA]</scope>
    <source>
        <strain evidence="4 5">CDVBN77</strain>
    </source>
</reference>
<evidence type="ECO:0000313" key="5">
    <source>
        <dbReference type="Proteomes" id="UP000325684"/>
    </source>
</evidence>
<dbReference type="InterPro" id="IPR046342">
    <property type="entry name" value="CBS_dom_sf"/>
</dbReference>
<evidence type="ECO:0000259" key="3">
    <source>
        <dbReference type="PROSITE" id="PS51371"/>
    </source>
</evidence>
<feature type="domain" description="CBS" evidence="3">
    <location>
        <begin position="6"/>
        <end position="67"/>
    </location>
</feature>
<dbReference type="SUPFAM" id="SSF54631">
    <property type="entry name" value="CBS-domain pair"/>
    <property type="match status" value="1"/>
</dbReference>
<evidence type="ECO:0000313" key="4">
    <source>
        <dbReference type="EMBL" id="KAB0266884.1"/>
    </source>
</evidence>
<dbReference type="OrthoDB" id="9811720at2"/>
<name>A0A5N3PB19_9HYPH</name>
<dbReference type="SMART" id="SM00116">
    <property type="entry name" value="CBS"/>
    <property type="match status" value="2"/>
</dbReference>
<dbReference type="EMBL" id="VCMV01000015">
    <property type="protein sequence ID" value="KAB0266884.1"/>
    <property type="molecule type" value="Genomic_DNA"/>
</dbReference>
<gene>
    <name evidence="4" type="ORF">FEZ63_12085</name>
</gene>
<dbReference type="Gene3D" id="3.10.580.10">
    <property type="entry name" value="CBS-domain"/>
    <property type="match status" value="1"/>
</dbReference>
<accession>A0A5N3PB19</accession>
<dbReference type="InterPro" id="IPR000644">
    <property type="entry name" value="CBS_dom"/>
</dbReference>
<keyword evidence="5" id="KW-1185">Reference proteome</keyword>
<dbReference type="Pfam" id="PF00571">
    <property type="entry name" value="CBS"/>
    <property type="match status" value="2"/>
</dbReference>
<dbReference type="Proteomes" id="UP000325684">
    <property type="component" value="Unassembled WGS sequence"/>
</dbReference>